<dbReference type="Gene3D" id="3.30.70.100">
    <property type="match status" value="1"/>
</dbReference>
<evidence type="ECO:0000259" key="1">
    <source>
        <dbReference type="Pfam" id="PF03992"/>
    </source>
</evidence>
<dbReference type="AlphaFoldDB" id="A0AA40BUW3"/>
<keyword evidence="3" id="KW-1185">Reference proteome</keyword>
<dbReference type="InterPro" id="IPR011008">
    <property type="entry name" value="Dimeric_a/b-barrel"/>
</dbReference>
<proteinExistence type="predicted"/>
<evidence type="ECO:0000313" key="2">
    <source>
        <dbReference type="EMBL" id="KAK0614465.1"/>
    </source>
</evidence>
<dbReference type="Proteomes" id="UP001175000">
    <property type="component" value="Unassembled WGS sequence"/>
</dbReference>
<dbReference type="PANTHER" id="PTHR40624:SF1">
    <property type="entry name" value="BIOSYNTHESIS MONOOXYGENASE, PUTATIVE (AFU_ORTHOLOGUE AFUA_1G12025)-RELATED"/>
    <property type="match status" value="1"/>
</dbReference>
<dbReference type="EMBL" id="JAULSU010000006">
    <property type="protein sequence ID" value="KAK0614465.1"/>
    <property type="molecule type" value="Genomic_DNA"/>
</dbReference>
<accession>A0AA40BUW3</accession>
<feature type="domain" description="ABM" evidence="1">
    <location>
        <begin position="6"/>
        <end position="72"/>
    </location>
</feature>
<gene>
    <name evidence="2" type="ORF">B0T14DRAFT_528553</name>
</gene>
<dbReference type="Pfam" id="PF03992">
    <property type="entry name" value="ABM"/>
    <property type="match status" value="1"/>
</dbReference>
<name>A0AA40BUW3_9PEZI</name>
<protein>
    <recommendedName>
        <fullName evidence="1">ABM domain-containing protein</fullName>
    </recommendedName>
</protein>
<organism evidence="2 3">
    <name type="scientific">Immersiella caudata</name>
    <dbReference type="NCBI Taxonomy" id="314043"/>
    <lineage>
        <taxon>Eukaryota</taxon>
        <taxon>Fungi</taxon>
        <taxon>Dikarya</taxon>
        <taxon>Ascomycota</taxon>
        <taxon>Pezizomycotina</taxon>
        <taxon>Sordariomycetes</taxon>
        <taxon>Sordariomycetidae</taxon>
        <taxon>Sordariales</taxon>
        <taxon>Lasiosphaeriaceae</taxon>
        <taxon>Immersiella</taxon>
    </lineage>
</organism>
<dbReference type="PANTHER" id="PTHR40624">
    <property type="entry name" value="BIOSYNTHESIS MONOOXYGENASE, PUTATIVE (AFU_ORTHOLOGUE AFUA_1G12025)-RELATED"/>
    <property type="match status" value="1"/>
</dbReference>
<dbReference type="InterPro" id="IPR007138">
    <property type="entry name" value="ABM_dom"/>
</dbReference>
<comment type="caution">
    <text evidence="2">The sequence shown here is derived from an EMBL/GenBank/DDBJ whole genome shotgun (WGS) entry which is preliminary data.</text>
</comment>
<sequence>MTLSFLAFLYPKPDRVARVEEIAQEIVDYVKENEPGVVQYQWFRVKDAETPTIVVWETYADQAAVELHTGSAKTAWLMETEKREENFAKPFNFLTLENFIGWPSKQ</sequence>
<evidence type="ECO:0000313" key="3">
    <source>
        <dbReference type="Proteomes" id="UP001175000"/>
    </source>
</evidence>
<dbReference type="SUPFAM" id="SSF54909">
    <property type="entry name" value="Dimeric alpha+beta barrel"/>
    <property type="match status" value="1"/>
</dbReference>
<reference evidence="2" key="1">
    <citation type="submission" date="2023-06" db="EMBL/GenBank/DDBJ databases">
        <title>Genome-scale phylogeny and comparative genomics of the fungal order Sordariales.</title>
        <authorList>
            <consortium name="Lawrence Berkeley National Laboratory"/>
            <person name="Hensen N."/>
            <person name="Bonometti L."/>
            <person name="Westerberg I."/>
            <person name="Brannstrom I.O."/>
            <person name="Guillou S."/>
            <person name="Cros-Aarteil S."/>
            <person name="Calhoun S."/>
            <person name="Haridas S."/>
            <person name="Kuo A."/>
            <person name="Mondo S."/>
            <person name="Pangilinan J."/>
            <person name="Riley R."/>
            <person name="Labutti K."/>
            <person name="Andreopoulos B."/>
            <person name="Lipzen A."/>
            <person name="Chen C."/>
            <person name="Yanf M."/>
            <person name="Daum C."/>
            <person name="Ng V."/>
            <person name="Clum A."/>
            <person name="Steindorff A."/>
            <person name="Ohm R."/>
            <person name="Martin F."/>
            <person name="Silar P."/>
            <person name="Natvig D."/>
            <person name="Lalanne C."/>
            <person name="Gautier V."/>
            <person name="Ament-Velasquez S.L."/>
            <person name="Kruys A."/>
            <person name="Hutchinson M.I."/>
            <person name="Powell A.J."/>
            <person name="Barry K."/>
            <person name="Miller A.N."/>
            <person name="Grigoriev I.V."/>
            <person name="Debuchy R."/>
            <person name="Gladieux P."/>
            <person name="Thoren M.H."/>
            <person name="Johannesson H."/>
        </authorList>
    </citation>
    <scope>NUCLEOTIDE SEQUENCE</scope>
    <source>
        <strain evidence="2">CBS 606.72</strain>
    </source>
</reference>